<proteinExistence type="predicted"/>
<dbReference type="Proteomes" id="UP000822476">
    <property type="component" value="Unassembled WGS sequence"/>
</dbReference>
<evidence type="ECO:0000313" key="2">
    <source>
        <dbReference type="EMBL" id="KAF7255581.1"/>
    </source>
</evidence>
<dbReference type="AlphaFoldDB" id="A0A8S9YR90"/>
<protein>
    <submittedName>
        <fullName evidence="2">Uncharacterized protein</fullName>
    </submittedName>
</protein>
<accession>A0A8S9YR90</accession>
<keyword evidence="3" id="KW-1185">Reference proteome</keyword>
<sequence>MTNQSTKLWGRTQYKSGSKSRVRVNHAICRFCPLIRRPIIPIRVESLLTSSTCYEKVVSISTYLTPMKSQKTAIRPTIVGVPNAALIRVGVTLLSQPYCHWILTLDGPPKQRQSPCTSLIGGASPKEPTRTHHSTLIGRPGSDGMIVGGGMFSLSQSDCSRAVEHPYSIWSAFFSRCFLISLVT</sequence>
<name>A0A8S9YR90_9TREM</name>
<gene>
    <name evidence="2" type="ORF">EG68_07956</name>
</gene>
<reference evidence="2" key="1">
    <citation type="submission" date="2019-07" db="EMBL/GenBank/DDBJ databases">
        <title>Annotation for the trematode Paragonimus miyazaki's.</title>
        <authorList>
            <person name="Choi Y.-J."/>
        </authorList>
    </citation>
    <scope>NUCLEOTIDE SEQUENCE</scope>
    <source>
        <strain evidence="2">Japan</strain>
    </source>
</reference>
<feature type="region of interest" description="Disordered" evidence="1">
    <location>
        <begin position="110"/>
        <end position="138"/>
    </location>
</feature>
<evidence type="ECO:0000256" key="1">
    <source>
        <dbReference type="SAM" id="MobiDB-lite"/>
    </source>
</evidence>
<comment type="caution">
    <text evidence="2">The sequence shown here is derived from an EMBL/GenBank/DDBJ whole genome shotgun (WGS) entry which is preliminary data.</text>
</comment>
<evidence type="ECO:0000313" key="3">
    <source>
        <dbReference type="Proteomes" id="UP000822476"/>
    </source>
</evidence>
<dbReference type="EMBL" id="JTDE01003844">
    <property type="protein sequence ID" value="KAF7255581.1"/>
    <property type="molecule type" value="Genomic_DNA"/>
</dbReference>
<organism evidence="2 3">
    <name type="scientific">Paragonimus skrjabini miyazakii</name>
    <dbReference type="NCBI Taxonomy" id="59628"/>
    <lineage>
        <taxon>Eukaryota</taxon>
        <taxon>Metazoa</taxon>
        <taxon>Spiralia</taxon>
        <taxon>Lophotrochozoa</taxon>
        <taxon>Platyhelminthes</taxon>
        <taxon>Trematoda</taxon>
        <taxon>Digenea</taxon>
        <taxon>Plagiorchiida</taxon>
        <taxon>Troglotremata</taxon>
        <taxon>Troglotrematidae</taxon>
        <taxon>Paragonimus</taxon>
    </lineage>
</organism>